<dbReference type="SUPFAM" id="SSF50341">
    <property type="entry name" value="CheW-like"/>
    <property type="match status" value="1"/>
</dbReference>
<dbReference type="OrthoDB" id="5565759at2"/>
<feature type="compositionally biased region" description="Basic and acidic residues" evidence="1">
    <location>
        <begin position="55"/>
        <end position="76"/>
    </location>
</feature>
<evidence type="ECO:0000256" key="1">
    <source>
        <dbReference type="SAM" id="MobiDB-lite"/>
    </source>
</evidence>
<evidence type="ECO:0000313" key="4">
    <source>
        <dbReference type="Proteomes" id="UP000196027"/>
    </source>
</evidence>
<feature type="compositionally biased region" description="Basic and acidic residues" evidence="1">
    <location>
        <begin position="134"/>
        <end position="149"/>
    </location>
</feature>
<sequence length="513" mass="57502">MVKRYNPKAGAEHEGSAAKPHAEMDGYNDSSIRPQDAINEFLLEMIPVKTELTERFEQQKEEEDQVRQVRLRERTQSRTKSNASRKLVAEKAHHNTTLVKKNLVQSQDSQDRDHTKTMFTPDELAQQKEEEEAERWLAELETKPIKPDPGEQLDGAASSTNRLEEVETKVDPESISSNPVIARPVNENRSLYTVPDNSPREALDERASLAVQRAAARDKASRLDGSTQFREPVSLAEKLLRARLASTLEETHNTKRVEQTKESVVETEAKSKLDSAEPAVVAETIAAEAIVSESMVAERQTQGERDVDSEVLSPDIKCDATSQKLTKAETLAKPVEKPVVAVESDALAVAPPAPPGNGVKSGRPEWSEKEFECLLFEVAGLMLAVPLISLGSIHTMAPELTSIVGRSRWFMGLMQTQDRSLRVVDTALWVMPERYQERYRDQYTYVIRLGNSEWSLACNRVDQAITLSPDDVKWRSERSKRPWLAGTVVDRMCALMDVATLEAMLERNEMPSS</sequence>
<feature type="compositionally biased region" description="Basic and acidic residues" evidence="1">
    <location>
        <begin position="162"/>
        <end position="172"/>
    </location>
</feature>
<dbReference type="EMBL" id="CP021425">
    <property type="protein sequence ID" value="ARU57554.1"/>
    <property type="molecule type" value="Genomic_DNA"/>
</dbReference>
<dbReference type="KEGG" id="ome:OLMES_3524"/>
<organism evidence="3 4">
    <name type="scientific">Oleiphilus messinensis</name>
    <dbReference type="NCBI Taxonomy" id="141451"/>
    <lineage>
        <taxon>Bacteria</taxon>
        <taxon>Pseudomonadati</taxon>
        <taxon>Pseudomonadota</taxon>
        <taxon>Gammaproteobacteria</taxon>
        <taxon>Oceanospirillales</taxon>
        <taxon>Oleiphilaceae</taxon>
        <taxon>Oleiphilus</taxon>
    </lineage>
</organism>
<evidence type="ECO:0000259" key="2">
    <source>
        <dbReference type="PROSITE" id="PS50851"/>
    </source>
</evidence>
<feature type="domain" description="CheW-like" evidence="2">
    <location>
        <begin position="370"/>
        <end position="507"/>
    </location>
</feature>
<dbReference type="InterPro" id="IPR002545">
    <property type="entry name" value="CheW-lke_dom"/>
</dbReference>
<accession>A0A1Y0IDV9</accession>
<dbReference type="PROSITE" id="PS50851">
    <property type="entry name" value="CHEW"/>
    <property type="match status" value="1"/>
</dbReference>
<protein>
    <submittedName>
        <fullName evidence="3">Chemotaxis signal transduction protein CheW</fullName>
    </submittedName>
</protein>
<dbReference type="Pfam" id="PF01584">
    <property type="entry name" value="CheW"/>
    <property type="match status" value="1"/>
</dbReference>
<reference evidence="3 4" key="1">
    <citation type="submission" date="2017-05" db="EMBL/GenBank/DDBJ databases">
        <title>Genomic insights into alkan degradation activity of Oleiphilus messinensis.</title>
        <authorList>
            <person name="Kozyavkin S.A."/>
            <person name="Slesarev A.I."/>
            <person name="Golyshin P.N."/>
            <person name="Korzhenkov A."/>
            <person name="Golyshina O.N."/>
            <person name="Toshchakov S.V."/>
        </authorList>
    </citation>
    <scope>NUCLEOTIDE SEQUENCE [LARGE SCALE GENOMIC DNA]</scope>
    <source>
        <strain evidence="3 4">ME102</strain>
    </source>
</reference>
<name>A0A1Y0IDV9_9GAMM</name>
<dbReference type="RefSeq" id="WP_087462436.1">
    <property type="nucleotide sequence ID" value="NZ_CP021425.1"/>
</dbReference>
<dbReference type="Proteomes" id="UP000196027">
    <property type="component" value="Chromosome"/>
</dbReference>
<dbReference type="SMART" id="SM00260">
    <property type="entry name" value="CheW"/>
    <property type="match status" value="1"/>
</dbReference>
<feature type="region of interest" description="Disordered" evidence="1">
    <location>
        <begin position="1"/>
        <end position="32"/>
    </location>
</feature>
<feature type="region of interest" description="Disordered" evidence="1">
    <location>
        <begin position="55"/>
        <end position="88"/>
    </location>
</feature>
<feature type="compositionally biased region" description="Basic and acidic residues" evidence="1">
    <location>
        <begin position="10"/>
        <end position="24"/>
    </location>
</feature>
<dbReference type="GO" id="GO:0006935">
    <property type="term" value="P:chemotaxis"/>
    <property type="evidence" value="ECO:0007669"/>
    <property type="project" value="InterPro"/>
</dbReference>
<keyword evidence="4" id="KW-1185">Reference proteome</keyword>
<dbReference type="GO" id="GO:0007165">
    <property type="term" value="P:signal transduction"/>
    <property type="evidence" value="ECO:0007669"/>
    <property type="project" value="InterPro"/>
</dbReference>
<dbReference type="InterPro" id="IPR036061">
    <property type="entry name" value="CheW-like_dom_sf"/>
</dbReference>
<dbReference type="AlphaFoldDB" id="A0A1Y0IDV9"/>
<gene>
    <name evidence="3" type="ORF">OLMES_3524</name>
</gene>
<proteinExistence type="predicted"/>
<evidence type="ECO:0000313" key="3">
    <source>
        <dbReference type="EMBL" id="ARU57554.1"/>
    </source>
</evidence>
<feature type="region of interest" description="Disordered" evidence="1">
    <location>
        <begin position="101"/>
        <end position="179"/>
    </location>
</feature>